<reference evidence="6 7" key="1">
    <citation type="submission" date="2019-08" db="EMBL/GenBank/DDBJ databases">
        <title>Ulvibacter marinistellae sp. nov., isolated from a starfish, Patiria pectinifera.</title>
        <authorList>
            <person name="Kawano K."/>
            <person name="Ushijima N."/>
            <person name="Kihara M."/>
            <person name="Itoh H."/>
        </authorList>
    </citation>
    <scope>NUCLEOTIDE SEQUENCE [LARGE SCALE GENOMIC DNA]</scope>
    <source>
        <strain evidence="6 7">KK4</strain>
    </source>
</reference>
<comment type="caution">
    <text evidence="6">The sequence shown here is derived from an EMBL/GenBank/DDBJ whole genome shotgun (WGS) entry which is preliminary data.</text>
</comment>
<proteinExistence type="predicted"/>
<evidence type="ECO:0000256" key="3">
    <source>
        <dbReference type="ARBA" id="ARBA00022989"/>
    </source>
</evidence>
<dbReference type="AlphaFoldDB" id="A0A5J4FTZ0"/>
<organism evidence="6 7">
    <name type="scientific">Patiriisocius marinistellae</name>
    <dbReference type="NCBI Taxonomy" id="2494560"/>
    <lineage>
        <taxon>Bacteria</taxon>
        <taxon>Pseudomonadati</taxon>
        <taxon>Bacteroidota</taxon>
        <taxon>Flavobacteriia</taxon>
        <taxon>Flavobacteriales</taxon>
        <taxon>Flavobacteriaceae</taxon>
        <taxon>Patiriisocius</taxon>
    </lineage>
</organism>
<keyword evidence="7" id="KW-1185">Reference proteome</keyword>
<evidence type="ECO:0000313" key="7">
    <source>
        <dbReference type="Proteomes" id="UP000326994"/>
    </source>
</evidence>
<keyword evidence="4 5" id="KW-0472">Membrane</keyword>
<keyword evidence="2 5" id="KW-0812">Transmembrane</keyword>
<dbReference type="OrthoDB" id="9786064at2"/>
<accession>A0A5J4FTZ0</accession>
<dbReference type="Pfam" id="PF02659">
    <property type="entry name" value="Mntp"/>
    <property type="match status" value="1"/>
</dbReference>
<feature type="transmembrane region" description="Helical" evidence="5">
    <location>
        <begin position="40"/>
        <end position="60"/>
    </location>
</feature>
<evidence type="ECO:0008006" key="8">
    <source>
        <dbReference type="Google" id="ProtNLM"/>
    </source>
</evidence>
<dbReference type="RefSeq" id="WP_151893103.1">
    <property type="nucleotide sequence ID" value="NZ_BKCF01000001.1"/>
</dbReference>
<evidence type="ECO:0000256" key="2">
    <source>
        <dbReference type="ARBA" id="ARBA00022692"/>
    </source>
</evidence>
<feature type="transmembrane region" description="Helical" evidence="5">
    <location>
        <begin position="182"/>
        <end position="200"/>
    </location>
</feature>
<dbReference type="Proteomes" id="UP000326994">
    <property type="component" value="Unassembled WGS sequence"/>
</dbReference>
<protein>
    <recommendedName>
        <fullName evidence="8">Transmembrane protein</fullName>
    </recommendedName>
</protein>
<keyword evidence="3 5" id="KW-1133">Transmembrane helix</keyword>
<evidence type="ECO:0000256" key="1">
    <source>
        <dbReference type="ARBA" id="ARBA00022475"/>
    </source>
</evidence>
<gene>
    <name evidence="6" type="ORF">ULMS_06810</name>
</gene>
<name>A0A5J4FTZ0_9FLAO</name>
<evidence type="ECO:0000313" key="6">
    <source>
        <dbReference type="EMBL" id="GEQ85173.1"/>
    </source>
</evidence>
<dbReference type="EMBL" id="BKCF01000001">
    <property type="protein sequence ID" value="GEQ85173.1"/>
    <property type="molecule type" value="Genomic_DNA"/>
</dbReference>
<feature type="transmembrane region" description="Helical" evidence="5">
    <location>
        <begin position="7"/>
        <end position="28"/>
    </location>
</feature>
<feature type="transmembrane region" description="Helical" evidence="5">
    <location>
        <begin position="138"/>
        <end position="162"/>
    </location>
</feature>
<feature type="transmembrane region" description="Helical" evidence="5">
    <location>
        <begin position="105"/>
        <end position="126"/>
    </location>
</feature>
<keyword evidence="1" id="KW-1003">Cell membrane</keyword>
<sequence>MNFLLRIAAYIFHPLFMPLLGVGTYFVVTPRYTEPQFMMAKMYAVIIITIFIPLVSYFLLRSLGIVKSIHLSDIAERKYPLMAQCLLILLLMKMVFKPYDDPELYYFFVGILFTTMTALILVFFSFKISLHQMAIAGVTMFIIGLSIHFQINLIYTMAFFFFVNGLVATSRLHTKSHTYPELIGGFFIGVIPQLILFSYWL</sequence>
<evidence type="ECO:0000256" key="4">
    <source>
        <dbReference type="ARBA" id="ARBA00023136"/>
    </source>
</evidence>
<evidence type="ECO:0000256" key="5">
    <source>
        <dbReference type="SAM" id="Phobius"/>
    </source>
</evidence>
<dbReference type="InterPro" id="IPR003810">
    <property type="entry name" value="Mntp/YtaF"/>
</dbReference>
<feature type="transmembrane region" description="Helical" evidence="5">
    <location>
        <begin position="81"/>
        <end position="99"/>
    </location>
</feature>